<feature type="chain" id="PRO_5017201404" description="VCBS repeat-containing protein" evidence="1">
    <location>
        <begin position="22"/>
        <end position="406"/>
    </location>
</feature>
<keyword evidence="3" id="KW-1185">Reference proteome</keyword>
<reference evidence="3" key="1">
    <citation type="submission" date="2018-09" db="EMBL/GenBank/DDBJ databases">
        <authorList>
            <person name="Livingstone P.G."/>
            <person name="Whitworth D.E."/>
        </authorList>
    </citation>
    <scope>NUCLEOTIDE SEQUENCE [LARGE SCALE GENOMIC DNA]</scope>
    <source>
        <strain evidence="3">AB050A</strain>
    </source>
</reference>
<accession>A0A3A8PXA3</accession>
<evidence type="ECO:0000313" key="2">
    <source>
        <dbReference type="EMBL" id="RKH58375.1"/>
    </source>
</evidence>
<organism evidence="2 3">
    <name type="scientific">Corallococcus aberystwythensis</name>
    <dbReference type="NCBI Taxonomy" id="2316722"/>
    <lineage>
        <taxon>Bacteria</taxon>
        <taxon>Pseudomonadati</taxon>
        <taxon>Myxococcota</taxon>
        <taxon>Myxococcia</taxon>
        <taxon>Myxococcales</taxon>
        <taxon>Cystobacterineae</taxon>
        <taxon>Myxococcaceae</taxon>
        <taxon>Corallococcus</taxon>
    </lineage>
</organism>
<dbReference type="EMBL" id="RAWK01000211">
    <property type="protein sequence ID" value="RKH58375.1"/>
    <property type="molecule type" value="Genomic_DNA"/>
</dbReference>
<evidence type="ECO:0000313" key="3">
    <source>
        <dbReference type="Proteomes" id="UP000267003"/>
    </source>
</evidence>
<dbReference type="AlphaFoldDB" id="A0A3A8PXA3"/>
<protein>
    <recommendedName>
        <fullName evidence="4">VCBS repeat-containing protein</fullName>
    </recommendedName>
</protein>
<gene>
    <name evidence="2" type="ORF">D7W81_29205</name>
</gene>
<keyword evidence="1" id="KW-0732">Signal</keyword>
<name>A0A3A8PXA3_9BACT</name>
<comment type="caution">
    <text evidence="2">The sequence shown here is derived from an EMBL/GenBank/DDBJ whole genome shotgun (WGS) entry which is preliminary data.</text>
</comment>
<evidence type="ECO:0008006" key="4">
    <source>
        <dbReference type="Google" id="ProtNLM"/>
    </source>
</evidence>
<dbReference type="Proteomes" id="UP000267003">
    <property type="component" value="Unassembled WGS sequence"/>
</dbReference>
<evidence type="ECO:0000256" key="1">
    <source>
        <dbReference type="SAM" id="SignalP"/>
    </source>
</evidence>
<feature type="signal peptide" evidence="1">
    <location>
        <begin position="1"/>
        <end position="21"/>
    </location>
</feature>
<proteinExistence type="predicted"/>
<sequence>MHTLHGFSLLGLLVTATPAVSAPPSFGAWFDARVKAEKPEVRERFKADLDGDGQEDDVVCYVFETPEEGGTSLPVTLVGLATGERFALRGEGLGPATLECPKAPSSKGTSLSLGGRGLTGYTAGASLRFDKKGPLLTSAEFNDRSYARRMDLLSQRMEFTSYETSNTGAKDPGAKEDPVPSRSAAMLASGTQVPAPPAPVWVSWGQKNWSGAADADLKAQWLRKGNTVTVFATLLDDQPVQATGASAKAILDADHLELWWLEWKQGRARSVQLGVARTSEGRPVAAWIQSPGRKGTPLPVMRWAAPDRLEVDLPMNWIVPAAPDQPGSDTGDLEPPSGQADLTVVFSDSDGKGQETLVSTTEKRPGEGGFSALFIAAPGSAYPRLSKGAFNWVPVKQRSTLRELVP</sequence>